<comment type="caution">
    <text evidence="1">The sequence shown here is derived from an EMBL/GenBank/DDBJ whole genome shotgun (WGS) entry which is preliminary data.</text>
</comment>
<dbReference type="Proteomes" id="UP001183410">
    <property type="component" value="Unassembled WGS sequence"/>
</dbReference>
<organism evidence="1 2">
    <name type="scientific">Streptomyces chisholmiae</name>
    <dbReference type="NCBI Taxonomy" id="3075540"/>
    <lineage>
        <taxon>Bacteria</taxon>
        <taxon>Bacillati</taxon>
        <taxon>Actinomycetota</taxon>
        <taxon>Actinomycetes</taxon>
        <taxon>Kitasatosporales</taxon>
        <taxon>Streptomycetaceae</taxon>
        <taxon>Streptomyces</taxon>
    </lineage>
</organism>
<dbReference type="InterPro" id="IPR043519">
    <property type="entry name" value="NT_sf"/>
</dbReference>
<dbReference type="EMBL" id="JAVREO010000001">
    <property type="protein sequence ID" value="MDT0264889.1"/>
    <property type="molecule type" value="Genomic_DNA"/>
</dbReference>
<keyword evidence="2" id="KW-1185">Reference proteome</keyword>
<accession>A0ABU2JK57</accession>
<dbReference type="RefSeq" id="WP_311663591.1">
    <property type="nucleotide sequence ID" value="NZ_JAVREO010000001.1"/>
</dbReference>
<reference evidence="2" key="1">
    <citation type="submission" date="2023-07" db="EMBL/GenBank/DDBJ databases">
        <title>30 novel species of actinomycetes from the DSMZ collection.</title>
        <authorList>
            <person name="Nouioui I."/>
        </authorList>
    </citation>
    <scope>NUCLEOTIDE SEQUENCE [LARGE SCALE GENOMIC DNA]</scope>
    <source>
        <strain evidence="2">DSM 44915</strain>
    </source>
</reference>
<gene>
    <name evidence="1" type="ORF">RM844_01145</name>
</gene>
<dbReference type="Gene3D" id="3.30.460.40">
    <property type="match status" value="1"/>
</dbReference>
<proteinExistence type="predicted"/>
<evidence type="ECO:0000313" key="1">
    <source>
        <dbReference type="EMBL" id="MDT0264889.1"/>
    </source>
</evidence>
<dbReference type="SUPFAM" id="SSF81301">
    <property type="entry name" value="Nucleotidyltransferase"/>
    <property type="match status" value="1"/>
</dbReference>
<name>A0ABU2JK57_9ACTN</name>
<sequence length="189" mass="20220">MAAPETRPPRDLAELTAVLTTGFDLIRPVAPELPHRLVGTAAARLQGVDLPVGDIDLLLAGRGDVHAVATALAGHPCVTPPVWLAAAAQYYACYRVGGVGFSVSTVERPGADAAWRHHVPVTVGAHRVHCVRLELHLPTEFLRDRPDRYRPLLAHLATHGVDHALLRLAMAAHAVPARFAALISDLPAR</sequence>
<evidence type="ECO:0000313" key="2">
    <source>
        <dbReference type="Proteomes" id="UP001183410"/>
    </source>
</evidence>
<protein>
    <submittedName>
        <fullName evidence="1">Uncharacterized protein</fullName>
    </submittedName>
</protein>